<protein>
    <recommendedName>
        <fullName evidence="3">C6 zinc finger domain protein</fullName>
    </recommendedName>
</protein>
<organism evidence="1 2">
    <name type="scientific">Aspergillus keveii</name>
    <dbReference type="NCBI Taxonomy" id="714993"/>
    <lineage>
        <taxon>Eukaryota</taxon>
        <taxon>Fungi</taxon>
        <taxon>Dikarya</taxon>
        <taxon>Ascomycota</taxon>
        <taxon>Pezizomycotina</taxon>
        <taxon>Eurotiomycetes</taxon>
        <taxon>Eurotiomycetidae</taxon>
        <taxon>Eurotiales</taxon>
        <taxon>Aspergillaceae</taxon>
        <taxon>Aspergillus</taxon>
        <taxon>Aspergillus subgen. Nidulantes</taxon>
    </lineage>
</organism>
<evidence type="ECO:0000313" key="2">
    <source>
        <dbReference type="Proteomes" id="UP001610563"/>
    </source>
</evidence>
<accession>A0ABR4FLN4</accession>
<reference evidence="1 2" key="1">
    <citation type="submission" date="2024-07" db="EMBL/GenBank/DDBJ databases">
        <title>Section-level genome sequencing and comparative genomics of Aspergillus sections Usti and Cavernicolus.</title>
        <authorList>
            <consortium name="Lawrence Berkeley National Laboratory"/>
            <person name="Nybo J.L."/>
            <person name="Vesth T.C."/>
            <person name="Theobald S."/>
            <person name="Frisvad J.C."/>
            <person name="Larsen T.O."/>
            <person name="Kjaerboelling I."/>
            <person name="Rothschild-Mancinelli K."/>
            <person name="Lyhne E.K."/>
            <person name="Kogle M.E."/>
            <person name="Barry K."/>
            <person name="Clum A."/>
            <person name="Na H."/>
            <person name="Ledsgaard L."/>
            <person name="Lin J."/>
            <person name="Lipzen A."/>
            <person name="Kuo A."/>
            <person name="Riley R."/>
            <person name="Mondo S."/>
            <person name="Labutti K."/>
            <person name="Haridas S."/>
            <person name="Pangalinan J."/>
            <person name="Salamov A.A."/>
            <person name="Simmons B.A."/>
            <person name="Magnuson J.K."/>
            <person name="Chen J."/>
            <person name="Drula E."/>
            <person name="Henrissat B."/>
            <person name="Wiebenga A."/>
            <person name="Lubbers R.J."/>
            <person name="Gomes A.C."/>
            <person name="Makela M.R."/>
            <person name="Stajich J."/>
            <person name="Grigoriev I.V."/>
            <person name="Mortensen U.H."/>
            <person name="De Vries R.P."/>
            <person name="Baker S.E."/>
            <person name="Andersen M.R."/>
        </authorList>
    </citation>
    <scope>NUCLEOTIDE SEQUENCE [LARGE SCALE GENOMIC DNA]</scope>
    <source>
        <strain evidence="1 2">CBS 209.92</strain>
    </source>
</reference>
<evidence type="ECO:0000313" key="1">
    <source>
        <dbReference type="EMBL" id="KAL2784143.1"/>
    </source>
</evidence>
<dbReference type="Proteomes" id="UP001610563">
    <property type="component" value="Unassembled WGS sequence"/>
</dbReference>
<sequence length="402" mass="45938">MDELGFCLISIEPWPDEIPRSVQQAMLEHSACPDSAKYWTPGNHVDEWRQFMEHGHTGISTCTRWIRQGPIIHNLTHNLAPRSMGPRVRRAHPCREGLSLWRPVMANLGPVKGWFRVYPASHMLETDDELRNSQIRPVEVWLDAGQILVARGGLWIEEGSGDGLLMWMGASADVIGLHIDQYCPAFIALAHGAKQFLSRRHPSTIEPPHPPGPFELVRRHSGESGYRTNNTLEFLDAIHKSLAQTEAFLEKLQDPTKLILESFSAANNPITDFLAVGHGAHQDRWFLRVVVLRHLTIHARENTKGRWAMPIVRKLYWLEQELGRSGIWLVLMGCFSRLSHLNSERVELVREQMDEVILGKVAEWSWLMDSCTRLYSTLVLPFEVSSWLNRQSVFVEKMNQSA</sequence>
<gene>
    <name evidence="1" type="ORF">BJX66DRAFT_317163</name>
</gene>
<evidence type="ECO:0008006" key="3">
    <source>
        <dbReference type="Google" id="ProtNLM"/>
    </source>
</evidence>
<name>A0ABR4FLN4_9EURO</name>
<proteinExistence type="predicted"/>
<comment type="caution">
    <text evidence="1">The sequence shown here is derived from an EMBL/GenBank/DDBJ whole genome shotgun (WGS) entry which is preliminary data.</text>
</comment>
<dbReference type="EMBL" id="JBFTWV010000192">
    <property type="protein sequence ID" value="KAL2784143.1"/>
    <property type="molecule type" value="Genomic_DNA"/>
</dbReference>
<keyword evidence="2" id="KW-1185">Reference proteome</keyword>